<protein>
    <submittedName>
        <fullName evidence="2">Uncharacterized protein</fullName>
    </submittedName>
</protein>
<keyword evidence="1" id="KW-1185">Reference proteome</keyword>
<evidence type="ECO:0000313" key="2">
    <source>
        <dbReference type="WBParaSite" id="SVE_0710300.1"/>
    </source>
</evidence>
<name>A0A0K0FE26_STRVS</name>
<dbReference type="WBParaSite" id="SVE_0710300.1">
    <property type="protein sequence ID" value="SVE_0710300.1"/>
    <property type="gene ID" value="SVE_0710300"/>
</dbReference>
<proteinExistence type="predicted"/>
<accession>A0A0K0FE26</accession>
<sequence length="110" mass="12079">MSIPSTTRLSAVRVPVLSKQQTSIFPTNEIFNGSVQKVPNFCKATNEIFNAKDNSNRSSRGTTLVMIKKHSTSNCKNMINANVSRLLPATILTPNKIDLSEESCDVLKPV</sequence>
<dbReference type="Proteomes" id="UP000035680">
    <property type="component" value="Unassembled WGS sequence"/>
</dbReference>
<organism evidence="1 2">
    <name type="scientific">Strongyloides venezuelensis</name>
    <name type="common">Threadworm</name>
    <dbReference type="NCBI Taxonomy" id="75913"/>
    <lineage>
        <taxon>Eukaryota</taxon>
        <taxon>Metazoa</taxon>
        <taxon>Ecdysozoa</taxon>
        <taxon>Nematoda</taxon>
        <taxon>Chromadorea</taxon>
        <taxon>Rhabditida</taxon>
        <taxon>Tylenchina</taxon>
        <taxon>Panagrolaimomorpha</taxon>
        <taxon>Strongyloidoidea</taxon>
        <taxon>Strongyloididae</taxon>
        <taxon>Strongyloides</taxon>
    </lineage>
</organism>
<evidence type="ECO:0000313" key="1">
    <source>
        <dbReference type="Proteomes" id="UP000035680"/>
    </source>
</evidence>
<reference evidence="1" key="1">
    <citation type="submission" date="2014-07" db="EMBL/GenBank/DDBJ databases">
        <authorList>
            <person name="Martin A.A"/>
            <person name="De Silva N."/>
        </authorList>
    </citation>
    <scope>NUCLEOTIDE SEQUENCE</scope>
</reference>
<dbReference type="AlphaFoldDB" id="A0A0K0FE26"/>
<reference evidence="2" key="2">
    <citation type="submission" date="2015-08" db="UniProtKB">
        <authorList>
            <consortium name="WormBaseParasite"/>
        </authorList>
    </citation>
    <scope>IDENTIFICATION</scope>
</reference>